<evidence type="ECO:0000313" key="3">
    <source>
        <dbReference type="Proteomes" id="UP000749559"/>
    </source>
</evidence>
<dbReference type="EMBL" id="CAIIXF020000010">
    <property type="protein sequence ID" value="CAH1795892.1"/>
    <property type="molecule type" value="Genomic_DNA"/>
</dbReference>
<keyword evidence="3" id="KW-1185">Reference proteome</keyword>
<sequence>INANKKPSVLRPVNPVVIPDKRNEDKHSKDVNPQRADCVNRRINDRINTHRSAKHSVVEPVTPDVDHDTSLDVSLDDHKSFAMVASKNNDRWQVAGRRKANTAVKTRTVPKPTLQGALTLQRGESAMVYVANIKVNPDMTDKDIIQMIVDFNADRGITIIRAFVVRVRVRLDKVGVKLLVNTGDSQKLIYNTSWPDGITCDYWKRKTRYISPRFQSHNDSCDSWNQRA</sequence>
<reference evidence="2" key="1">
    <citation type="submission" date="2022-03" db="EMBL/GenBank/DDBJ databases">
        <authorList>
            <person name="Martin C."/>
        </authorList>
    </citation>
    <scope>NUCLEOTIDE SEQUENCE</scope>
</reference>
<accession>A0A8S4PP76</accession>
<name>A0A8S4PP76_OWEFU</name>
<comment type="caution">
    <text evidence="2">The sequence shown here is derived from an EMBL/GenBank/DDBJ whole genome shotgun (WGS) entry which is preliminary data.</text>
</comment>
<protein>
    <submittedName>
        <fullName evidence="2">Uncharacterized protein</fullName>
    </submittedName>
</protein>
<feature type="region of interest" description="Disordered" evidence="1">
    <location>
        <begin position="1"/>
        <end position="35"/>
    </location>
</feature>
<gene>
    <name evidence="2" type="ORF">OFUS_LOCUS20361</name>
</gene>
<evidence type="ECO:0000256" key="1">
    <source>
        <dbReference type="SAM" id="MobiDB-lite"/>
    </source>
</evidence>
<proteinExistence type="predicted"/>
<dbReference type="Proteomes" id="UP000749559">
    <property type="component" value="Unassembled WGS sequence"/>
</dbReference>
<dbReference type="AlphaFoldDB" id="A0A8S4PP76"/>
<evidence type="ECO:0000313" key="2">
    <source>
        <dbReference type="EMBL" id="CAH1795892.1"/>
    </source>
</evidence>
<feature type="non-terminal residue" evidence="2">
    <location>
        <position position="1"/>
    </location>
</feature>
<feature type="compositionally biased region" description="Basic and acidic residues" evidence="1">
    <location>
        <begin position="19"/>
        <end position="35"/>
    </location>
</feature>
<organism evidence="2 3">
    <name type="scientific">Owenia fusiformis</name>
    <name type="common">Polychaete worm</name>
    <dbReference type="NCBI Taxonomy" id="6347"/>
    <lineage>
        <taxon>Eukaryota</taxon>
        <taxon>Metazoa</taxon>
        <taxon>Spiralia</taxon>
        <taxon>Lophotrochozoa</taxon>
        <taxon>Annelida</taxon>
        <taxon>Polychaeta</taxon>
        <taxon>Sedentaria</taxon>
        <taxon>Canalipalpata</taxon>
        <taxon>Sabellida</taxon>
        <taxon>Oweniida</taxon>
        <taxon>Oweniidae</taxon>
        <taxon>Owenia</taxon>
    </lineage>
</organism>